<keyword evidence="8" id="KW-0408">Iron</keyword>
<dbReference type="SFLD" id="SFLDG01070">
    <property type="entry name" value="PLP-dependent"/>
    <property type="match status" value="1"/>
</dbReference>
<feature type="binding site" evidence="11">
    <location>
        <position position="115"/>
    </location>
    <ligand>
        <name>[4Fe-4S] cluster</name>
        <dbReference type="ChEBI" id="CHEBI:49883"/>
        <note>4Fe-4S-S-AdoMet</note>
    </ligand>
</feature>
<evidence type="ECO:0000256" key="12">
    <source>
        <dbReference type="PIRSR" id="PIRSR603739-50"/>
    </source>
</evidence>
<keyword evidence="10" id="KW-0413">Isomerase</keyword>
<evidence type="ECO:0000256" key="8">
    <source>
        <dbReference type="ARBA" id="ARBA00023004"/>
    </source>
</evidence>
<evidence type="ECO:0000256" key="9">
    <source>
        <dbReference type="ARBA" id="ARBA00023014"/>
    </source>
</evidence>
<evidence type="ECO:0000259" key="13">
    <source>
        <dbReference type="PROSITE" id="PS51918"/>
    </source>
</evidence>
<dbReference type="NCBIfam" id="TIGR00238">
    <property type="entry name" value="KamA family radical SAM protein"/>
    <property type="match status" value="1"/>
</dbReference>
<dbReference type="PANTHER" id="PTHR30538">
    <property type="entry name" value="LYSINE 2,3-AMINOMUTASE-RELATED"/>
    <property type="match status" value="1"/>
</dbReference>
<evidence type="ECO:0000256" key="4">
    <source>
        <dbReference type="ARBA" id="ARBA00022485"/>
    </source>
</evidence>
<keyword evidence="9 11" id="KW-0411">Iron-sulfur</keyword>
<dbReference type="Proteomes" id="UP000009044">
    <property type="component" value="Chromosome"/>
</dbReference>
<dbReference type="GO" id="GO:0016853">
    <property type="term" value="F:isomerase activity"/>
    <property type="evidence" value="ECO:0007669"/>
    <property type="project" value="UniProtKB-KW"/>
</dbReference>
<evidence type="ECO:0000256" key="1">
    <source>
        <dbReference type="ARBA" id="ARBA00001933"/>
    </source>
</evidence>
<name>G2I0P5_KOMMN</name>
<dbReference type="PIRSF" id="PIRSF004911">
    <property type="entry name" value="DUF160"/>
    <property type="match status" value="1"/>
</dbReference>
<dbReference type="PATRIC" id="fig|634177.7.peg.2368"/>
<dbReference type="InterPro" id="IPR003739">
    <property type="entry name" value="Lys_aminomutase/Glu_NH3_mut"/>
</dbReference>
<evidence type="ECO:0000313" key="14">
    <source>
        <dbReference type="EMBL" id="BAK84503.1"/>
    </source>
</evidence>
<dbReference type="STRING" id="634177.GLX_20910"/>
<feature type="modified residue" description="N6-(pyridoxal phosphate)lysine" evidence="12">
    <location>
        <position position="323"/>
    </location>
</feature>
<feature type="domain" description="Radical SAM core" evidence="13">
    <location>
        <begin position="97"/>
        <end position="318"/>
    </location>
</feature>
<dbReference type="NCBIfam" id="TIGR03822">
    <property type="entry name" value="AblA_like_2"/>
    <property type="match status" value="1"/>
</dbReference>
<comment type="cofactor">
    <cofactor evidence="1 12">
        <name>pyridoxal 5'-phosphate</name>
        <dbReference type="ChEBI" id="CHEBI:597326"/>
    </cofactor>
</comment>
<dbReference type="InterPro" id="IPR025895">
    <property type="entry name" value="LAM_C_dom"/>
</dbReference>
<comment type="similarity">
    <text evidence="3">Belongs to the radical SAM superfamily. KamA family.</text>
</comment>
<dbReference type="AlphaFoldDB" id="G2I0P5"/>
<evidence type="ECO:0000313" key="15">
    <source>
        <dbReference type="Proteomes" id="UP000009044"/>
    </source>
</evidence>
<feature type="binding site" evidence="11">
    <location>
        <position position="111"/>
    </location>
    <ligand>
        <name>[4Fe-4S] cluster</name>
        <dbReference type="ChEBI" id="CHEBI:49883"/>
        <note>4Fe-4S-S-AdoMet</note>
    </ligand>
</feature>
<sequence length="356" mass="38778">MASAVNPPLTPPPRTLRSVADLLAAGLITPAQAPGLEQVAKDYATAIPPAFANLIETPDDPIGRQVIPDAAECETDLTEDPDPIGDDALSPVPGIVHRYADRALLKPLLVCPLYCRFCFRREHVGPGGGVLDDAALNRALEWLRTHPDIHEVVMTGGDPLMLSPRRMRAIMVALEGMAHIHTIRIHSRVPVADPDRLDEEMAAALETSRSMWLVVHVNHARELTPQARAAIRRVQVRAIPVLGQSVLLRGVNDTPDALEALLRAQVATRIRPYYLHQLDPAPGTARFHVPIREGQRLLASLRGRVTGIAWPTYVIDIPGGHGKVPIAPDYLHEGPDGYLHAVAPDGTIHRLAREHG</sequence>
<dbReference type="RefSeq" id="WP_014106019.1">
    <property type="nucleotide sequence ID" value="NC_016027.1"/>
</dbReference>
<comment type="cofactor">
    <cofactor evidence="2">
        <name>[4Fe-4S] cluster</name>
        <dbReference type="ChEBI" id="CHEBI:49883"/>
    </cofactor>
</comment>
<dbReference type="SFLD" id="SFLDS00029">
    <property type="entry name" value="Radical_SAM"/>
    <property type="match status" value="1"/>
</dbReference>
<dbReference type="HOGENOM" id="CLU_032161_2_0_5"/>
<protein>
    <submittedName>
        <fullName evidence="14">Lysine 2,3-aminomutase</fullName>
    </submittedName>
</protein>
<evidence type="ECO:0000256" key="3">
    <source>
        <dbReference type="ARBA" id="ARBA00008703"/>
    </source>
</evidence>
<evidence type="ECO:0000256" key="10">
    <source>
        <dbReference type="ARBA" id="ARBA00023235"/>
    </source>
</evidence>
<evidence type="ECO:0000256" key="5">
    <source>
        <dbReference type="ARBA" id="ARBA00022691"/>
    </source>
</evidence>
<dbReference type="InterPro" id="IPR013785">
    <property type="entry name" value="Aldolase_TIM"/>
</dbReference>
<dbReference type="InterPro" id="IPR007197">
    <property type="entry name" value="rSAM"/>
</dbReference>
<gene>
    <name evidence="14" type="ordered locus">GLX_20910</name>
</gene>
<dbReference type="GO" id="GO:0051539">
    <property type="term" value="F:4 iron, 4 sulfur cluster binding"/>
    <property type="evidence" value="ECO:0007669"/>
    <property type="project" value="UniProtKB-KW"/>
</dbReference>
<dbReference type="PROSITE" id="PS51918">
    <property type="entry name" value="RADICAL_SAM"/>
    <property type="match status" value="1"/>
</dbReference>
<dbReference type="PANTHER" id="PTHR30538:SF1">
    <property type="entry name" value="L-LYSINE 2,3-AMINOMUTASE"/>
    <property type="match status" value="1"/>
</dbReference>
<evidence type="ECO:0000256" key="6">
    <source>
        <dbReference type="ARBA" id="ARBA00022723"/>
    </source>
</evidence>
<dbReference type="Gene3D" id="3.20.20.70">
    <property type="entry name" value="Aldolase class I"/>
    <property type="match status" value="1"/>
</dbReference>
<dbReference type="GO" id="GO:0046872">
    <property type="term" value="F:metal ion binding"/>
    <property type="evidence" value="ECO:0007669"/>
    <property type="project" value="UniProtKB-KW"/>
</dbReference>
<evidence type="ECO:0000256" key="11">
    <source>
        <dbReference type="PIRSR" id="PIRSR004911-1"/>
    </source>
</evidence>
<keyword evidence="4 11" id="KW-0004">4Fe-4S</keyword>
<feature type="binding site" evidence="11">
    <location>
        <position position="118"/>
    </location>
    <ligand>
        <name>[4Fe-4S] cluster</name>
        <dbReference type="ChEBI" id="CHEBI:49883"/>
        <note>4Fe-4S-S-AdoMet</note>
    </ligand>
</feature>
<dbReference type="CDD" id="cd01335">
    <property type="entry name" value="Radical_SAM"/>
    <property type="match status" value="1"/>
</dbReference>
<dbReference type="KEGG" id="gxy:GLX_20910"/>
<evidence type="ECO:0000256" key="2">
    <source>
        <dbReference type="ARBA" id="ARBA00001966"/>
    </source>
</evidence>
<proteinExistence type="inferred from homology"/>
<reference evidence="15" key="1">
    <citation type="journal article" date="2011" name="J. Bacteriol.">
        <title>Complete genome sequence of NBRC 3288, a unique cellulose-nonproducing strain of Gluconacetobacter xylinus isolated from vinegar.</title>
        <authorList>
            <person name="Ogino H."/>
            <person name="Azuma Y."/>
            <person name="Hosoyama A."/>
            <person name="Nakazawa H."/>
            <person name="Matsutani M."/>
            <person name="Hasegawa A."/>
            <person name="Otsuyama K."/>
            <person name="Matsushita K."/>
            <person name="Fujita N."/>
            <person name="Shirai M."/>
        </authorList>
    </citation>
    <scope>NUCLEOTIDE SEQUENCE [LARGE SCALE GENOMIC DNA]</scope>
    <source>
        <strain evidence="15">NBRC 3288 / BCRC 11682 / LMG 1693</strain>
    </source>
</reference>
<dbReference type="InterPro" id="IPR058240">
    <property type="entry name" value="rSAM_sf"/>
</dbReference>
<keyword evidence="7 12" id="KW-0663">Pyridoxal phosphate</keyword>
<dbReference type="EMBL" id="AP012159">
    <property type="protein sequence ID" value="BAK84503.1"/>
    <property type="molecule type" value="Genomic_DNA"/>
</dbReference>
<dbReference type="Pfam" id="PF12544">
    <property type="entry name" value="LAM_C"/>
    <property type="match status" value="1"/>
</dbReference>
<dbReference type="eggNOG" id="COG1509">
    <property type="taxonomic scope" value="Bacteria"/>
</dbReference>
<keyword evidence="6 11" id="KW-0479">Metal-binding</keyword>
<accession>G2I0P5</accession>
<keyword evidence="5" id="KW-0949">S-adenosyl-L-methionine</keyword>
<dbReference type="Pfam" id="PF04055">
    <property type="entry name" value="Radical_SAM"/>
    <property type="match status" value="1"/>
</dbReference>
<dbReference type="SUPFAM" id="SSF102114">
    <property type="entry name" value="Radical SAM enzymes"/>
    <property type="match status" value="1"/>
</dbReference>
<dbReference type="InterPro" id="IPR022447">
    <property type="entry name" value="Lys_aminomutase-rel"/>
</dbReference>
<evidence type="ECO:0000256" key="7">
    <source>
        <dbReference type="ARBA" id="ARBA00022898"/>
    </source>
</evidence>
<organism evidence="14 15">
    <name type="scientific">Komagataeibacter medellinensis (strain NBRC 3288 / BCRC 11682 / LMG 1693 / Kondo 51)</name>
    <name type="common">Gluconacetobacter medellinensis</name>
    <dbReference type="NCBI Taxonomy" id="634177"/>
    <lineage>
        <taxon>Bacteria</taxon>
        <taxon>Pseudomonadati</taxon>
        <taxon>Pseudomonadota</taxon>
        <taxon>Alphaproteobacteria</taxon>
        <taxon>Acetobacterales</taxon>
        <taxon>Acetobacteraceae</taxon>
        <taxon>Komagataeibacter</taxon>
    </lineage>
</organism>